<dbReference type="Pfam" id="PF01168">
    <property type="entry name" value="Ala_racemase_N"/>
    <property type="match status" value="1"/>
</dbReference>
<dbReference type="GO" id="GO:0008784">
    <property type="term" value="F:alanine racemase activity"/>
    <property type="evidence" value="ECO:0007669"/>
    <property type="project" value="TreeGrafter"/>
</dbReference>
<keyword evidence="6" id="KW-1185">Reference proteome</keyword>
<dbReference type="InterPro" id="IPR029066">
    <property type="entry name" value="PLP-binding_barrel"/>
</dbReference>
<dbReference type="Gene3D" id="3.20.20.10">
    <property type="entry name" value="Alanine racemase"/>
    <property type="match status" value="1"/>
</dbReference>
<dbReference type="STRING" id="2754.EH55_08375"/>
<evidence type="ECO:0000256" key="2">
    <source>
        <dbReference type="ARBA" id="ARBA00022898"/>
    </source>
</evidence>
<feature type="domain" description="Alanine racemase N-terminal" evidence="4">
    <location>
        <begin position="12"/>
        <end position="227"/>
    </location>
</feature>
<comment type="caution">
    <text evidence="5">The sequence shown here is derived from an EMBL/GenBank/DDBJ whole genome shotgun (WGS) entry which is preliminary data.</text>
</comment>
<proteinExistence type="predicted"/>
<dbReference type="PANTHER" id="PTHR30511">
    <property type="entry name" value="ALANINE RACEMASE"/>
    <property type="match status" value="1"/>
</dbReference>
<evidence type="ECO:0000256" key="1">
    <source>
        <dbReference type="ARBA" id="ARBA00001933"/>
    </source>
</evidence>
<dbReference type="InterPro" id="IPR000821">
    <property type="entry name" value="Ala_racemase"/>
</dbReference>
<gene>
    <name evidence="5" type="ORF">EH55_08375</name>
</gene>
<evidence type="ECO:0000313" key="6">
    <source>
        <dbReference type="Proteomes" id="UP000027665"/>
    </source>
</evidence>
<dbReference type="eggNOG" id="COG3457">
    <property type="taxonomic scope" value="Bacteria"/>
</dbReference>
<dbReference type="GO" id="GO:0030170">
    <property type="term" value="F:pyridoxal phosphate binding"/>
    <property type="evidence" value="ECO:0007669"/>
    <property type="project" value="TreeGrafter"/>
</dbReference>
<name>A0A073IMU7_9BACT</name>
<dbReference type="GO" id="GO:0005829">
    <property type="term" value="C:cytosol"/>
    <property type="evidence" value="ECO:0007669"/>
    <property type="project" value="TreeGrafter"/>
</dbReference>
<dbReference type="SUPFAM" id="SSF51419">
    <property type="entry name" value="PLP-binding barrel"/>
    <property type="match status" value="1"/>
</dbReference>
<accession>A0A073IMU7</accession>
<comment type="cofactor">
    <cofactor evidence="1">
        <name>pyridoxal 5'-phosphate</name>
        <dbReference type="ChEBI" id="CHEBI:597326"/>
    </cofactor>
</comment>
<sequence length="365" mass="40163">MKPMNRYPLLEIDRNVIRRNAGILLRECRKRGVEPFAVLKGFNAIPEIRDALLEAGYKTLASSRLPHLAAVKEAGLPVKTLGLRIPMLSEAADVVKLCDISLNSEIETMRALDRAAETADVVHNVILMRDLGDLREGIFDSREFIETAVYIERELKNLRLYGAGTNLTCYGSVIPTAENLSLLSADAMKIEEVIGRELEVVSGGGTTSIPLMMSGGMPKKINNLRIGEANVVPCDFIERGQCPIEGLSNRGLVLKAEIIEIGEKPTHPIGKLGTNCFGSYVHYEDRGVRRRALLAIGAFDIGDAYKLIPDDAGIKILGASSDHMIIDIQESAESYRLGDIAAFTLRYQAMLFSTENPFVEKRFVS</sequence>
<dbReference type="InterPro" id="IPR001608">
    <property type="entry name" value="Ala_racemase_N"/>
</dbReference>
<keyword evidence="3" id="KW-0413">Isomerase</keyword>
<dbReference type="EMBL" id="JMKI01000038">
    <property type="protein sequence ID" value="KEJ91678.1"/>
    <property type="molecule type" value="Genomic_DNA"/>
</dbReference>
<evidence type="ECO:0000259" key="4">
    <source>
        <dbReference type="Pfam" id="PF01168"/>
    </source>
</evidence>
<reference evidence="5 6" key="1">
    <citation type="submission" date="2014-04" db="EMBL/GenBank/DDBJ databases">
        <title>Draft Genome Sequence of Synergistes jonesii.</title>
        <authorList>
            <person name="Coil D.A."/>
            <person name="Eisen J.A."/>
            <person name="Holland-Moritz H.E."/>
        </authorList>
    </citation>
    <scope>NUCLEOTIDE SEQUENCE [LARGE SCALE GENOMIC DNA]</scope>
    <source>
        <strain evidence="5 6">78-1</strain>
    </source>
</reference>
<dbReference type="PANTHER" id="PTHR30511:SF3">
    <property type="entry name" value="LYSINE RACEMASE"/>
    <property type="match status" value="1"/>
</dbReference>
<organism evidence="5 6">
    <name type="scientific">Synergistes jonesii</name>
    <dbReference type="NCBI Taxonomy" id="2754"/>
    <lineage>
        <taxon>Bacteria</taxon>
        <taxon>Thermotogati</taxon>
        <taxon>Synergistota</taxon>
        <taxon>Synergistia</taxon>
        <taxon>Synergistales</taxon>
        <taxon>Synergistaceae</taxon>
        <taxon>Synergistes</taxon>
    </lineage>
</organism>
<keyword evidence="2" id="KW-0663">Pyridoxal phosphate</keyword>
<protein>
    <recommendedName>
        <fullName evidence="4">Alanine racemase N-terminal domain-containing protein</fullName>
    </recommendedName>
</protein>
<dbReference type="AlphaFoldDB" id="A0A073IMU7"/>
<dbReference type="Proteomes" id="UP000027665">
    <property type="component" value="Unassembled WGS sequence"/>
</dbReference>
<evidence type="ECO:0000313" key="5">
    <source>
        <dbReference type="EMBL" id="KEJ91678.1"/>
    </source>
</evidence>
<evidence type="ECO:0000256" key="3">
    <source>
        <dbReference type="ARBA" id="ARBA00023235"/>
    </source>
</evidence>